<evidence type="ECO:0000259" key="1">
    <source>
        <dbReference type="PROSITE" id="PS50206"/>
    </source>
</evidence>
<dbReference type="HOGENOM" id="CLU_089574_13_3_0"/>
<dbReference type="PROSITE" id="PS50206">
    <property type="entry name" value="RHODANESE_3"/>
    <property type="match status" value="1"/>
</dbReference>
<dbReference type="InterPro" id="IPR036873">
    <property type="entry name" value="Rhodanese-like_dom_sf"/>
</dbReference>
<protein>
    <submittedName>
        <fullName evidence="2">Rhodanese domain protein</fullName>
    </submittedName>
</protein>
<dbReference type="AlphaFoldDB" id="C1F1R8"/>
<dbReference type="Proteomes" id="UP000002207">
    <property type="component" value="Chromosome"/>
</dbReference>
<dbReference type="InterPro" id="IPR001763">
    <property type="entry name" value="Rhodanese-like_dom"/>
</dbReference>
<proteinExistence type="predicted"/>
<dbReference type="KEGG" id="aca:ACP_0675"/>
<dbReference type="STRING" id="240015.ACP_0675"/>
<dbReference type="RefSeq" id="WP_015895852.1">
    <property type="nucleotide sequence ID" value="NC_012483.1"/>
</dbReference>
<dbReference type="Gene3D" id="3.40.250.10">
    <property type="entry name" value="Rhodanese-like domain"/>
    <property type="match status" value="1"/>
</dbReference>
<sequence length="112" mass="12599">MLPYEITATEAAQLLEQAQQSEKPQFILLDVRERAEIQTARVPGALWIPMGEIPSRVQELDPDTHIATMCHAGVRSMNVAVWLRDQGFEKVQSVRGGIDAWSQTVDPNVPRY</sequence>
<dbReference type="InParanoid" id="C1F1R8"/>
<evidence type="ECO:0000313" key="2">
    <source>
        <dbReference type="EMBL" id="ACO32743.1"/>
    </source>
</evidence>
<dbReference type="SMART" id="SM00450">
    <property type="entry name" value="RHOD"/>
    <property type="match status" value="1"/>
</dbReference>
<keyword evidence="3" id="KW-1185">Reference proteome</keyword>
<dbReference type="InterPro" id="IPR050229">
    <property type="entry name" value="GlpE_sulfurtransferase"/>
</dbReference>
<dbReference type="Pfam" id="PF00581">
    <property type="entry name" value="Rhodanese"/>
    <property type="match status" value="1"/>
</dbReference>
<feature type="domain" description="Rhodanese" evidence="1">
    <location>
        <begin position="22"/>
        <end position="110"/>
    </location>
</feature>
<dbReference type="EMBL" id="CP001472">
    <property type="protein sequence ID" value="ACO32743.1"/>
    <property type="molecule type" value="Genomic_DNA"/>
</dbReference>
<dbReference type="SUPFAM" id="SSF52821">
    <property type="entry name" value="Rhodanese/Cell cycle control phosphatase"/>
    <property type="match status" value="1"/>
</dbReference>
<accession>C1F1R8</accession>
<reference evidence="2 3" key="1">
    <citation type="journal article" date="2009" name="Appl. Environ. Microbiol.">
        <title>Three genomes from the phylum Acidobacteria provide insight into the lifestyles of these microorganisms in soils.</title>
        <authorList>
            <person name="Ward N.L."/>
            <person name="Challacombe J.F."/>
            <person name="Janssen P.H."/>
            <person name="Henrissat B."/>
            <person name="Coutinho P.M."/>
            <person name="Wu M."/>
            <person name="Xie G."/>
            <person name="Haft D.H."/>
            <person name="Sait M."/>
            <person name="Badger J."/>
            <person name="Barabote R.D."/>
            <person name="Bradley B."/>
            <person name="Brettin T.S."/>
            <person name="Brinkac L.M."/>
            <person name="Bruce D."/>
            <person name="Creasy T."/>
            <person name="Daugherty S.C."/>
            <person name="Davidsen T.M."/>
            <person name="DeBoy R.T."/>
            <person name="Detter J.C."/>
            <person name="Dodson R.J."/>
            <person name="Durkin A.S."/>
            <person name="Ganapathy A."/>
            <person name="Gwinn-Giglio M."/>
            <person name="Han C.S."/>
            <person name="Khouri H."/>
            <person name="Kiss H."/>
            <person name="Kothari S.P."/>
            <person name="Madupu R."/>
            <person name="Nelson K.E."/>
            <person name="Nelson W.C."/>
            <person name="Paulsen I."/>
            <person name="Penn K."/>
            <person name="Ren Q."/>
            <person name="Rosovitz M.J."/>
            <person name="Selengut J.D."/>
            <person name="Shrivastava S."/>
            <person name="Sullivan S.A."/>
            <person name="Tapia R."/>
            <person name="Thompson L.S."/>
            <person name="Watkins K.L."/>
            <person name="Yang Q."/>
            <person name="Yu C."/>
            <person name="Zafar N."/>
            <person name="Zhou L."/>
            <person name="Kuske C.R."/>
        </authorList>
    </citation>
    <scope>NUCLEOTIDE SEQUENCE [LARGE SCALE GENOMIC DNA]</scope>
    <source>
        <strain evidence="3">ATCC 51196 / DSM 11244 / BCRC 80197 / JCM 7670 / NBRC 15755 / NCIMB 13165 / 161</strain>
    </source>
</reference>
<name>C1F1R8_ACIC5</name>
<evidence type="ECO:0000313" key="3">
    <source>
        <dbReference type="Proteomes" id="UP000002207"/>
    </source>
</evidence>
<gene>
    <name evidence="2" type="ordered locus">ACP_0675</name>
</gene>
<organism evidence="2 3">
    <name type="scientific">Acidobacterium capsulatum (strain ATCC 51196 / DSM 11244 / BCRC 80197 / JCM 7670 / NBRC 15755 / NCIMB 13165 / 161)</name>
    <dbReference type="NCBI Taxonomy" id="240015"/>
    <lineage>
        <taxon>Bacteria</taxon>
        <taxon>Pseudomonadati</taxon>
        <taxon>Acidobacteriota</taxon>
        <taxon>Terriglobia</taxon>
        <taxon>Terriglobales</taxon>
        <taxon>Acidobacteriaceae</taxon>
        <taxon>Acidobacterium</taxon>
    </lineage>
</organism>
<dbReference type="FunCoup" id="C1F1R8">
    <property type="interactions" value="128"/>
</dbReference>
<dbReference type="PANTHER" id="PTHR43031:SF17">
    <property type="entry name" value="SULFURTRANSFERASE YTWF-RELATED"/>
    <property type="match status" value="1"/>
</dbReference>
<dbReference type="PANTHER" id="PTHR43031">
    <property type="entry name" value="FAD-DEPENDENT OXIDOREDUCTASE"/>
    <property type="match status" value="1"/>
</dbReference>
<dbReference type="eggNOG" id="COG0607">
    <property type="taxonomic scope" value="Bacteria"/>
</dbReference>
<dbReference type="OrthoDB" id="9800872at2"/>